<proteinExistence type="predicted"/>
<reference evidence="1 2" key="1">
    <citation type="journal article" date="2021" name="bioRxiv">
        <title>Chromosome-scale and haplotype-resolved genome assembly of a tetraploid potato cultivar.</title>
        <authorList>
            <person name="Sun H."/>
            <person name="Jiao W.-B."/>
            <person name="Krause K."/>
            <person name="Campoy J.A."/>
            <person name="Goel M."/>
            <person name="Folz-Donahue K."/>
            <person name="Kukat C."/>
            <person name="Huettel B."/>
            <person name="Schneeberger K."/>
        </authorList>
    </citation>
    <scope>NUCLEOTIDE SEQUENCE [LARGE SCALE GENOMIC DNA]</scope>
    <source>
        <strain evidence="1">SolTubOtavaFocal</strain>
        <tissue evidence="1">Leaves</tissue>
    </source>
</reference>
<dbReference type="PANTHER" id="PTHR46872:SF7">
    <property type="entry name" value="ELM2 DOMAIN-CONTAINING PROTEIN"/>
    <property type="match status" value="1"/>
</dbReference>
<protein>
    <submittedName>
        <fullName evidence="1">Uncharacterized protein</fullName>
    </submittedName>
</protein>
<evidence type="ECO:0000313" key="2">
    <source>
        <dbReference type="Proteomes" id="UP000826656"/>
    </source>
</evidence>
<dbReference type="EMBL" id="JAIVGD010000013">
    <property type="protein sequence ID" value="KAH0762738.1"/>
    <property type="molecule type" value="Genomic_DNA"/>
</dbReference>
<comment type="caution">
    <text evidence="1">The sequence shown here is derived from an EMBL/GenBank/DDBJ whole genome shotgun (WGS) entry which is preliminary data.</text>
</comment>
<evidence type="ECO:0000313" key="1">
    <source>
        <dbReference type="EMBL" id="KAH0762738.1"/>
    </source>
</evidence>
<accession>A0ABQ7VFA1</accession>
<keyword evidence="2" id="KW-1185">Reference proteome</keyword>
<name>A0ABQ7VFA1_SOLTU</name>
<dbReference type="Proteomes" id="UP000826656">
    <property type="component" value="Unassembled WGS sequence"/>
</dbReference>
<organism evidence="1 2">
    <name type="scientific">Solanum tuberosum</name>
    <name type="common">Potato</name>
    <dbReference type="NCBI Taxonomy" id="4113"/>
    <lineage>
        <taxon>Eukaryota</taxon>
        <taxon>Viridiplantae</taxon>
        <taxon>Streptophyta</taxon>
        <taxon>Embryophyta</taxon>
        <taxon>Tracheophyta</taxon>
        <taxon>Spermatophyta</taxon>
        <taxon>Magnoliopsida</taxon>
        <taxon>eudicotyledons</taxon>
        <taxon>Gunneridae</taxon>
        <taxon>Pentapetalae</taxon>
        <taxon>asterids</taxon>
        <taxon>lamiids</taxon>
        <taxon>Solanales</taxon>
        <taxon>Solanaceae</taxon>
        <taxon>Solanoideae</taxon>
        <taxon>Solaneae</taxon>
        <taxon>Solanum</taxon>
    </lineage>
</organism>
<sequence length="74" mass="8330">MELLADQVENIGERRVECSCEDKGSIRCAQLDIIEAREKLKLSLGEETFVRLGFCDMGEVVTENQWSCLGACFI</sequence>
<gene>
    <name evidence="1" type="ORF">KY290_018811</name>
</gene>
<dbReference type="PANTHER" id="PTHR46872">
    <property type="entry name" value="DNA BINDING PROTEIN"/>
    <property type="match status" value="1"/>
</dbReference>